<evidence type="ECO:0000313" key="9">
    <source>
        <dbReference type="Proteomes" id="UP000355283"/>
    </source>
</evidence>
<feature type="transmembrane region" description="Helical" evidence="7">
    <location>
        <begin position="371"/>
        <end position="396"/>
    </location>
</feature>
<dbReference type="Proteomes" id="UP000355283">
    <property type="component" value="Unassembled WGS sequence"/>
</dbReference>
<dbReference type="AlphaFoldDB" id="A0A4D9CTE8"/>
<reference evidence="8 9" key="1">
    <citation type="submission" date="2019-01" db="EMBL/GenBank/DDBJ databases">
        <title>Nuclear Genome Assembly of the Microalgal Biofuel strain Nannochloropsis salina CCMP1776.</title>
        <authorList>
            <person name="Hovde B."/>
        </authorList>
    </citation>
    <scope>NUCLEOTIDE SEQUENCE [LARGE SCALE GENOMIC DNA]</scope>
    <source>
        <strain evidence="8 9">CCMP1776</strain>
    </source>
</reference>
<evidence type="ECO:0000256" key="3">
    <source>
        <dbReference type="ARBA" id="ARBA00022692"/>
    </source>
</evidence>
<evidence type="ECO:0000256" key="1">
    <source>
        <dbReference type="ARBA" id="ARBA00004141"/>
    </source>
</evidence>
<dbReference type="GO" id="GO:0005737">
    <property type="term" value="C:cytoplasm"/>
    <property type="evidence" value="ECO:0007669"/>
    <property type="project" value="UniProtKB-ARBA"/>
</dbReference>
<evidence type="ECO:0000256" key="6">
    <source>
        <dbReference type="ARBA" id="ARBA00023136"/>
    </source>
</evidence>
<gene>
    <name evidence="8" type="ORF">NSK_007091</name>
</gene>
<keyword evidence="4 7" id="KW-0732">Signal</keyword>
<evidence type="ECO:0000256" key="5">
    <source>
        <dbReference type="ARBA" id="ARBA00022989"/>
    </source>
</evidence>
<proteinExistence type="inferred from homology"/>
<feature type="signal peptide" evidence="7">
    <location>
        <begin position="1"/>
        <end position="23"/>
    </location>
</feature>
<comment type="caution">
    <text evidence="8">The sequence shown here is derived from an EMBL/GenBank/DDBJ whole genome shotgun (WGS) entry which is preliminary data.</text>
</comment>
<dbReference type="GO" id="GO:0072657">
    <property type="term" value="P:protein localization to membrane"/>
    <property type="evidence" value="ECO:0007669"/>
    <property type="project" value="TreeGrafter"/>
</dbReference>
<evidence type="ECO:0000256" key="7">
    <source>
        <dbReference type="RuleBase" id="RU363079"/>
    </source>
</evidence>
<accession>A0A4D9CTE8</accession>
<sequence length="637" mass="71532">MAPSRLHAAVALGAALAAPVATGFYLPGVAPTNFLEGQRVELKVNKITSTQTQIPYDYYSFPFCRPQNGVHHYGENLGEFLTGDRIENSPYELKMKVDQSCSVLCSHTLTKGDVSKLKEAILEGYSHNWIIDNLPAASVTVDDVYQTTYYSRGFLVGMTDEKQETFALHNHVRIFLDYHQKEGQNAFRVVGFRVRPYSIDHKVAEGSKGDTPTLSTCDGIDAGSTAPAQIKEGAVIYYTYDVQWEASDVRWASRWDIYLNMDHTKTDKVHWFSIANSALIVLFLTGMIAMILVRNLCRDITMYNRVPTEEERAEEREESGWKLVHADVFRAPASHPMLLAVMVGTGAQLLMMAFCTIVFAAVGFLSPANRGALMIAVLLTYVLMGSVAGYVSARLYKTFKGKQWQKCTVLAALWYPSICFSVFLCLDFIDVSYGSSGAVPFLEMLKLLTLWFGISVPLVFMGAYLGYKRDVMTFPVVTSNIPRTIPDQPWYMSKSFIIMVGGILPFGACFVELFFILTSMWLGAYYYVFGFLLLVFVILLLTCAEMTVVLTYFQLCNEDYHWWWRSFLSAGSTGLYVLLYSGVYFFRTVQPNIFATYLLYFGYMGIISLGIFLMTGCVGFAASLAFNRVIFASIKVD</sequence>
<evidence type="ECO:0000256" key="4">
    <source>
        <dbReference type="ARBA" id="ARBA00022729"/>
    </source>
</evidence>
<dbReference type="PANTHER" id="PTHR10766:SF111">
    <property type="entry name" value="TRANSMEMBRANE 9 SUPERFAMILY MEMBER 2"/>
    <property type="match status" value="1"/>
</dbReference>
<keyword evidence="9" id="KW-1185">Reference proteome</keyword>
<feature type="transmembrane region" description="Helical" evidence="7">
    <location>
        <begin position="408"/>
        <end position="429"/>
    </location>
</feature>
<name>A0A4D9CTE8_9STRA</name>
<dbReference type="EMBL" id="SDOX01000122">
    <property type="protein sequence ID" value="TFJ81844.1"/>
    <property type="molecule type" value="Genomic_DNA"/>
</dbReference>
<feature type="transmembrane region" description="Helical" evidence="7">
    <location>
        <begin position="449"/>
        <end position="467"/>
    </location>
</feature>
<evidence type="ECO:0000313" key="8">
    <source>
        <dbReference type="EMBL" id="TFJ81844.1"/>
    </source>
</evidence>
<keyword evidence="6 7" id="KW-0472">Membrane</keyword>
<feature type="transmembrane region" description="Helical" evidence="7">
    <location>
        <begin position="496"/>
        <end position="518"/>
    </location>
</feature>
<dbReference type="OrthoDB" id="1666796at2759"/>
<comment type="subcellular location">
    <subcellularLocation>
        <location evidence="1">Membrane</location>
        <topology evidence="1">Multi-pass membrane protein</topology>
    </subcellularLocation>
</comment>
<feature type="transmembrane region" description="Helical" evidence="7">
    <location>
        <begin position="562"/>
        <end position="586"/>
    </location>
</feature>
<feature type="transmembrane region" description="Helical" evidence="7">
    <location>
        <begin position="271"/>
        <end position="293"/>
    </location>
</feature>
<evidence type="ECO:0000256" key="2">
    <source>
        <dbReference type="ARBA" id="ARBA00005227"/>
    </source>
</evidence>
<dbReference type="GO" id="GO:0016020">
    <property type="term" value="C:membrane"/>
    <property type="evidence" value="ECO:0007669"/>
    <property type="project" value="UniProtKB-SubCell"/>
</dbReference>
<dbReference type="Pfam" id="PF02990">
    <property type="entry name" value="EMP70"/>
    <property type="match status" value="1"/>
</dbReference>
<dbReference type="PANTHER" id="PTHR10766">
    <property type="entry name" value="TRANSMEMBRANE 9 SUPERFAMILY PROTEIN"/>
    <property type="match status" value="1"/>
</dbReference>
<protein>
    <recommendedName>
        <fullName evidence="7">Transmembrane 9 superfamily member</fullName>
    </recommendedName>
</protein>
<keyword evidence="3 7" id="KW-0812">Transmembrane</keyword>
<keyword evidence="5 7" id="KW-1133">Transmembrane helix</keyword>
<dbReference type="InterPro" id="IPR004240">
    <property type="entry name" value="EMP70"/>
</dbReference>
<feature type="transmembrane region" description="Helical" evidence="7">
    <location>
        <begin position="598"/>
        <end position="626"/>
    </location>
</feature>
<feature type="transmembrane region" description="Helical" evidence="7">
    <location>
        <begin position="338"/>
        <end position="365"/>
    </location>
</feature>
<organism evidence="8 9">
    <name type="scientific">Nannochloropsis salina CCMP1776</name>
    <dbReference type="NCBI Taxonomy" id="1027361"/>
    <lineage>
        <taxon>Eukaryota</taxon>
        <taxon>Sar</taxon>
        <taxon>Stramenopiles</taxon>
        <taxon>Ochrophyta</taxon>
        <taxon>Eustigmatophyceae</taxon>
        <taxon>Eustigmatales</taxon>
        <taxon>Monodopsidaceae</taxon>
        <taxon>Microchloropsis</taxon>
        <taxon>Microchloropsis salina</taxon>
    </lineage>
</organism>
<comment type="similarity">
    <text evidence="2 7">Belongs to the nonaspanin (TM9SF) (TC 9.A.2) family.</text>
</comment>
<feature type="chain" id="PRO_5019882004" description="Transmembrane 9 superfamily member" evidence="7">
    <location>
        <begin position="24"/>
        <end position="637"/>
    </location>
</feature>
<feature type="transmembrane region" description="Helical" evidence="7">
    <location>
        <begin position="524"/>
        <end position="550"/>
    </location>
</feature>